<accession>A0A7G6E604</accession>
<dbReference type="Proteomes" id="UP000515847">
    <property type="component" value="Chromosome"/>
</dbReference>
<comment type="subcellular location">
    <subcellularLocation>
        <location evidence="1">Cell membrane</location>
        <topology evidence="1">Multi-pass membrane protein</topology>
    </subcellularLocation>
</comment>
<gene>
    <name evidence="7" type="ORF">BR63_15190</name>
</gene>
<evidence type="ECO:0000256" key="1">
    <source>
        <dbReference type="ARBA" id="ARBA00004651"/>
    </source>
</evidence>
<protein>
    <recommendedName>
        <fullName evidence="9">Aromatic acid exporter family protein</fullName>
    </recommendedName>
</protein>
<keyword evidence="8" id="KW-1185">Reference proteome</keyword>
<dbReference type="InterPro" id="IPR010343">
    <property type="entry name" value="ArAE_1"/>
</dbReference>
<keyword evidence="2" id="KW-1003">Cell membrane</keyword>
<evidence type="ECO:0000256" key="5">
    <source>
        <dbReference type="ARBA" id="ARBA00023136"/>
    </source>
</evidence>
<feature type="transmembrane region" description="Helical" evidence="6">
    <location>
        <begin position="55"/>
        <end position="88"/>
    </location>
</feature>
<dbReference type="EMBL" id="CP045798">
    <property type="protein sequence ID" value="QNB47508.1"/>
    <property type="molecule type" value="Genomic_DNA"/>
</dbReference>
<dbReference type="PANTHER" id="PTHR40064:SF1">
    <property type="entry name" value="MEMBRANE PROTEIN"/>
    <property type="match status" value="1"/>
</dbReference>
<evidence type="ECO:0000313" key="8">
    <source>
        <dbReference type="Proteomes" id="UP000515847"/>
    </source>
</evidence>
<evidence type="ECO:0000313" key="7">
    <source>
        <dbReference type="EMBL" id="QNB47508.1"/>
    </source>
</evidence>
<dbReference type="Pfam" id="PF06081">
    <property type="entry name" value="ArAE_1"/>
    <property type="match status" value="1"/>
</dbReference>
<evidence type="ECO:0008006" key="9">
    <source>
        <dbReference type="Google" id="ProtNLM"/>
    </source>
</evidence>
<keyword evidence="5 6" id="KW-0472">Membrane</keyword>
<organism evidence="7 8">
    <name type="scientific">Thermanaerosceptrum fracticalcis</name>
    <dbReference type="NCBI Taxonomy" id="1712410"/>
    <lineage>
        <taxon>Bacteria</taxon>
        <taxon>Bacillati</taxon>
        <taxon>Bacillota</taxon>
        <taxon>Clostridia</taxon>
        <taxon>Eubacteriales</taxon>
        <taxon>Peptococcaceae</taxon>
        <taxon>Thermanaerosceptrum</taxon>
    </lineage>
</organism>
<keyword evidence="3 6" id="KW-0812">Transmembrane</keyword>
<dbReference type="AlphaFoldDB" id="A0A7G6E604"/>
<dbReference type="GO" id="GO:0005886">
    <property type="term" value="C:plasma membrane"/>
    <property type="evidence" value="ECO:0007669"/>
    <property type="project" value="UniProtKB-SubCell"/>
</dbReference>
<dbReference type="OrthoDB" id="1653617at2"/>
<evidence type="ECO:0000256" key="3">
    <source>
        <dbReference type="ARBA" id="ARBA00022692"/>
    </source>
</evidence>
<reference evidence="7 8" key="1">
    <citation type="journal article" date="2019" name="Front. Microbiol.">
        <title>Thermoanaerosceptrum fracticalcis gen. nov. sp. nov., a Novel Fumarate-Fermenting Microorganism From a Deep Fractured Carbonate Aquifer of the US Great Basin.</title>
        <authorList>
            <person name="Hamilton-Brehm S.D."/>
            <person name="Stewart L.E."/>
            <person name="Zavarin M."/>
            <person name="Caldwell M."/>
            <person name="Lawson P.A."/>
            <person name="Onstott T.C."/>
            <person name="Grzymski J."/>
            <person name="Neveux I."/>
            <person name="Lollar B.S."/>
            <person name="Russell C.E."/>
            <person name="Moser D.P."/>
        </authorList>
    </citation>
    <scope>NUCLEOTIDE SEQUENCE [LARGE SCALE GENOMIC DNA]</scope>
    <source>
        <strain evidence="7 8">DRI-13</strain>
    </source>
</reference>
<feature type="transmembrane region" description="Helical" evidence="6">
    <location>
        <begin position="95"/>
        <end position="115"/>
    </location>
</feature>
<feature type="transmembrane region" description="Helical" evidence="6">
    <location>
        <begin position="12"/>
        <end position="35"/>
    </location>
</feature>
<evidence type="ECO:0000256" key="2">
    <source>
        <dbReference type="ARBA" id="ARBA00022475"/>
    </source>
</evidence>
<feature type="transmembrane region" description="Helical" evidence="6">
    <location>
        <begin position="121"/>
        <end position="142"/>
    </location>
</feature>
<keyword evidence="4 6" id="KW-1133">Transmembrane helix</keyword>
<dbReference type="RefSeq" id="WP_034423463.1">
    <property type="nucleotide sequence ID" value="NZ_CP045798.1"/>
</dbReference>
<name>A0A7G6E604_THEFR</name>
<sequence length="355" mass="39973">MIIGARVLKTGIAVTLSMFICNMLNIQPAIFAGAATVVNLQPSVGQSLLNAREQVFVHFISIGIAILLGLSIGPNPFSMGVATILIIMVCNRLKWRSAISTGVVAAIFILGSPTAEFLDHALIRSLAIFIGLGVAMFVNATIAPPRYRESLIQKLLELNGQTSDFFVQAVNGYLNLTTLTPEEWGEHQAKTEALFNDAQKLYNLYRNNLGLEADNASTTKEKEAKFYSEYIAYNKGLWQRTRDILFLAQERKERRKEAGDLPISPEFQEILELLRHVLDIFIFYNKELSKKLQGENIPPVEEPRVWSKLDLILNCWHDRFPSGSYYLHALIEVALITYKLRWAAKESVRLLDTEL</sequence>
<proteinExistence type="predicted"/>
<dbReference type="KEGG" id="tfr:BR63_15190"/>
<dbReference type="PANTHER" id="PTHR40064">
    <property type="entry name" value="MEMBRANE PROTEIN-RELATED"/>
    <property type="match status" value="1"/>
</dbReference>
<evidence type="ECO:0000256" key="6">
    <source>
        <dbReference type="SAM" id="Phobius"/>
    </source>
</evidence>
<dbReference type="InterPro" id="IPR052984">
    <property type="entry name" value="UPF0421"/>
</dbReference>
<evidence type="ECO:0000256" key="4">
    <source>
        <dbReference type="ARBA" id="ARBA00022989"/>
    </source>
</evidence>